<comment type="subcellular location">
    <subcellularLocation>
        <location evidence="1">Bacterial flagellum</location>
    </subcellularLocation>
    <subcellularLocation>
        <location evidence="2">Secreted</location>
    </subcellularLocation>
</comment>
<dbReference type="InterPro" id="IPR053927">
    <property type="entry name" value="FlgK_helical"/>
</dbReference>
<dbReference type="Pfam" id="PF06429">
    <property type="entry name" value="Flg_bbr_C"/>
    <property type="match status" value="1"/>
</dbReference>
<feature type="domain" description="Flagellar basal-body/hook protein C-terminal" evidence="7">
    <location>
        <begin position="598"/>
        <end position="639"/>
    </location>
</feature>
<evidence type="ECO:0000313" key="13">
    <source>
        <dbReference type="EMBL" id="WNL23214.1"/>
    </source>
</evidence>
<dbReference type="GO" id="GO:0044780">
    <property type="term" value="P:bacterial-type flagellum assembly"/>
    <property type="evidence" value="ECO:0007669"/>
    <property type="project" value="InterPro"/>
</dbReference>
<feature type="domain" description="Flagellar hook-associated protein FlgK helical" evidence="8">
    <location>
        <begin position="92"/>
        <end position="232"/>
    </location>
</feature>
<dbReference type="EMBL" id="CP134844">
    <property type="protein sequence ID" value="WNL12194.1"/>
    <property type="molecule type" value="Genomic_DNA"/>
</dbReference>
<evidence type="ECO:0000256" key="3">
    <source>
        <dbReference type="ARBA" id="ARBA00009677"/>
    </source>
</evidence>
<evidence type="ECO:0000313" key="14">
    <source>
        <dbReference type="EMBL" id="WNL25893.1"/>
    </source>
</evidence>
<evidence type="ECO:0000256" key="2">
    <source>
        <dbReference type="ARBA" id="ARBA00004613"/>
    </source>
</evidence>
<dbReference type="GO" id="GO:0009424">
    <property type="term" value="C:bacterial-type flagellum hook"/>
    <property type="evidence" value="ECO:0007669"/>
    <property type="project" value="InterPro"/>
</dbReference>
<evidence type="ECO:0000313" key="12">
    <source>
        <dbReference type="EMBL" id="WNL20614.1"/>
    </source>
</evidence>
<dbReference type="GO" id="GO:0005198">
    <property type="term" value="F:structural molecule activity"/>
    <property type="evidence" value="ECO:0007669"/>
    <property type="project" value="InterPro"/>
</dbReference>
<dbReference type="PANTHER" id="PTHR30033">
    <property type="entry name" value="FLAGELLAR HOOK-ASSOCIATED PROTEIN 1"/>
    <property type="match status" value="1"/>
</dbReference>
<evidence type="ECO:0000256" key="4">
    <source>
        <dbReference type="ARBA" id="ARBA00016244"/>
    </source>
</evidence>
<keyword evidence="14" id="KW-0966">Cell projection</keyword>
<dbReference type="EMBL" id="CP134851">
    <property type="protein sequence ID" value="WNL23214.1"/>
    <property type="molecule type" value="Genomic_DNA"/>
</dbReference>
<reference evidence="14" key="1">
    <citation type="submission" date="2023-09" db="EMBL/GenBank/DDBJ databases">
        <title>Arcobacter tbilisiensis sp. nov. isolated from chicken meat in Tbilisi, Georgia.</title>
        <authorList>
            <person name="Matthias R."/>
            <person name="Zautner A.E."/>
        </authorList>
    </citation>
    <scope>NUCLEOTIDE SEQUENCE</scope>
    <source>
        <strain evidence="14">LEO 70</strain>
        <strain evidence="13">LEO 74</strain>
        <strain evidence="12">LEO 79</strain>
        <strain evidence="11">LEO 99</strain>
    </source>
</reference>
<evidence type="ECO:0000259" key="7">
    <source>
        <dbReference type="Pfam" id="PF06429"/>
    </source>
</evidence>
<organism evidence="14">
    <name type="scientific">Arcobacter sp. AZ-2023</name>
    <dbReference type="NCBI Taxonomy" id="3074453"/>
    <lineage>
        <taxon>Bacteria</taxon>
        <taxon>Pseudomonadati</taxon>
        <taxon>Campylobacterota</taxon>
        <taxon>Epsilonproteobacteria</taxon>
        <taxon>Campylobacterales</taxon>
        <taxon>Arcobacteraceae</taxon>
        <taxon>Arcobacter</taxon>
    </lineage>
</organism>
<evidence type="ECO:0000259" key="8">
    <source>
        <dbReference type="Pfam" id="PF22638"/>
    </source>
</evidence>
<reference evidence="9" key="2">
    <citation type="submission" date="2023-09" db="EMBL/GenBank/DDBJ databases">
        <title>Characterization of Arcobacter Isolates from Retail Chicken Sold in Supermarkets in Tbilisi, Georgia.</title>
        <authorList>
            <person name="Matthias R."/>
            <person name="Zautner A.E."/>
        </authorList>
    </citation>
    <scope>NUCLEOTIDE SEQUENCE</scope>
    <source>
        <strain evidence="10">LEO 108</strain>
        <strain evidence="9">LEO 109</strain>
    </source>
</reference>
<evidence type="ECO:0000313" key="10">
    <source>
        <dbReference type="EMBL" id="WNL15640.1"/>
    </source>
</evidence>
<proteinExistence type="inferred from homology"/>
<evidence type="ECO:0000313" key="9">
    <source>
        <dbReference type="EMBL" id="WNL12194.1"/>
    </source>
</evidence>
<evidence type="ECO:0000256" key="6">
    <source>
        <dbReference type="ARBA" id="ARBA00023143"/>
    </source>
</evidence>
<keyword evidence="14" id="KW-0282">Flagellum</keyword>
<dbReference type="SUPFAM" id="SSF64518">
    <property type="entry name" value="Phase 1 flagellin"/>
    <property type="match status" value="1"/>
</dbReference>
<dbReference type="GO" id="GO:0005576">
    <property type="term" value="C:extracellular region"/>
    <property type="evidence" value="ECO:0007669"/>
    <property type="project" value="UniProtKB-SubCell"/>
</dbReference>
<protein>
    <recommendedName>
        <fullName evidence="4">Flagellar hook-associated protein 1</fullName>
    </recommendedName>
</protein>
<dbReference type="Pfam" id="PF22638">
    <property type="entry name" value="FlgK_D1"/>
    <property type="match status" value="1"/>
</dbReference>
<evidence type="ECO:0000313" key="11">
    <source>
        <dbReference type="EMBL" id="WNL18479.1"/>
    </source>
</evidence>
<dbReference type="InterPro" id="IPR002371">
    <property type="entry name" value="FlgK"/>
</dbReference>
<keyword evidence="5" id="KW-0964">Secreted</keyword>
<evidence type="ECO:0000256" key="5">
    <source>
        <dbReference type="ARBA" id="ARBA00022525"/>
    </source>
</evidence>
<evidence type="ECO:0000256" key="1">
    <source>
        <dbReference type="ARBA" id="ARBA00004365"/>
    </source>
</evidence>
<dbReference type="EMBL" id="CP134850">
    <property type="protein sequence ID" value="WNL20614.1"/>
    <property type="molecule type" value="Genomic_DNA"/>
</dbReference>
<name>A0AA96IBN3_9BACT</name>
<gene>
    <name evidence="10" type="ORF">RJG51_05555</name>
    <name evidence="9" type="ORF">RJG52_09810</name>
    <name evidence="11" type="ORF">RJG53_07715</name>
    <name evidence="13" type="ORF">RJG55_09810</name>
    <name evidence="12" type="ORF">RJG56_07565</name>
    <name evidence="14" type="ORF">RJG57_01570</name>
</gene>
<accession>A0AA96IBN3</accession>
<dbReference type="AlphaFoldDB" id="A0AA96IBN3"/>
<dbReference type="EMBL" id="CP134849">
    <property type="protein sequence ID" value="WNL18479.1"/>
    <property type="molecule type" value="Genomic_DNA"/>
</dbReference>
<dbReference type="EMBL" id="CP134852">
    <property type="protein sequence ID" value="WNL25893.1"/>
    <property type="molecule type" value="Genomic_DNA"/>
</dbReference>
<comment type="similarity">
    <text evidence="3">Belongs to the flagella basal body rod proteins family.</text>
</comment>
<dbReference type="PANTHER" id="PTHR30033:SF1">
    <property type="entry name" value="FLAGELLAR HOOK-ASSOCIATED PROTEIN 1"/>
    <property type="match status" value="1"/>
</dbReference>
<keyword evidence="6" id="KW-0975">Bacterial flagellum</keyword>
<keyword evidence="14" id="KW-0969">Cilium</keyword>
<sequence length="642" mass="71694">MFSTLSVSQTGLNTSKYAIENVSNNQANRNTPGYKKRVADLSEIRLNGVHITGQGVNFGGISRVTSQYMYDKFMQESTKANYLDKSSNMLGGIEKIFAETDSSGFSVDLNRYFQSVESLRTNPSSEVNRSYMKTQGAVIVESLQNLYSSIEKQAQIEKVELKTDVNKVNQILKEIADVNVKIEKYDPSVNDLLDKRDLLELELSKFVDVDINRDAGFYEIKIGGVVAVSNNIFHKEIEIEDRLTPQIDKFNHIRQNADGSSTVFDSLKYNSDFTPKAVPPYDAYDADDTITYKLNNEFSVSVKIGELITGNWDGDPNTPDTTMTVDNDNLTRAFMVKINSDPNMSKLVTAHNGEYTLDASGNKIPMYPNSDNYLKIESNLPGVDNEFTGRFSIERKTGTDVDGRETIYKNDKESKIAQTDTVLTILDQDLNLKSGSMRAQVENLSTSNPNNKFQKYLDQLDQFAQTLADVNSSYIRVGENDYVYGRDGSEAHNTAPFPPNGGDIVNMNLFSGSSVKTLKFDKNAVNDLNQQNLDYLATLQWKDNLSFKGGAQNPNDVNSTSFVEFYRNLKVGVSTDKEEANYGFEVQDAIANNLGTAYNEVVKVNSDDEMIDLMKFQAAFSANAQVISAVDEMIQTLLGMKR</sequence>
<dbReference type="EMBL" id="CP134845">
    <property type="protein sequence ID" value="WNL15640.1"/>
    <property type="molecule type" value="Genomic_DNA"/>
</dbReference>
<dbReference type="InterPro" id="IPR010930">
    <property type="entry name" value="Flg_bb/hook_C_dom"/>
</dbReference>